<comment type="catalytic activity">
    <reaction evidence="6">
        <text>1D-myo-inositol 1,4,5-trisphosphate + 2 ATP = 1D-myo-inositol 1,3,4,5,6-pentakisphosphate + 2 ADP + 2 H(+)</text>
        <dbReference type="Rhea" id="RHEA:32359"/>
        <dbReference type="ChEBI" id="CHEBI:15378"/>
        <dbReference type="ChEBI" id="CHEBI:30616"/>
        <dbReference type="ChEBI" id="CHEBI:57733"/>
        <dbReference type="ChEBI" id="CHEBI:203600"/>
        <dbReference type="ChEBI" id="CHEBI:456216"/>
        <dbReference type="EC" id="2.7.1.151"/>
    </reaction>
</comment>
<evidence type="ECO:0000313" key="9">
    <source>
        <dbReference type="EMBL" id="CAH0473949.1"/>
    </source>
</evidence>
<name>A0AAU9KP44_9STRA</name>
<evidence type="ECO:0000256" key="2">
    <source>
        <dbReference type="ARBA" id="ARBA00022679"/>
    </source>
</evidence>
<comment type="catalytic activity">
    <reaction evidence="7">
        <text>1D-myo-inositol 1,3,4,6-tetrakisphosphate + ATP = 1D-myo-inositol 1,3,4,5,6-pentakisphosphate + ADP + H(+)</text>
        <dbReference type="Rhea" id="RHEA:12717"/>
        <dbReference type="ChEBI" id="CHEBI:15378"/>
        <dbReference type="ChEBI" id="CHEBI:30616"/>
        <dbReference type="ChEBI" id="CHEBI:57660"/>
        <dbReference type="ChEBI" id="CHEBI:57733"/>
        <dbReference type="ChEBI" id="CHEBI:456216"/>
        <dbReference type="EC" id="2.7.1.140"/>
    </reaction>
</comment>
<keyword evidence="4 8" id="KW-0418">Kinase</keyword>
<evidence type="ECO:0000256" key="1">
    <source>
        <dbReference type="ARBA" id="ARBA00007374"/>
    </source>
</evidence>
<dbReference type="GO" id="GO:0008440">
    <property type="term" value="F:inositol-1,4,5-trisphosphate 3-kinase activity"/>
    <property type="evidence" value="ECO:0007669"/>
    <property type="project" value="TreeGrafter"/>
</dbReference>
<dbReference type="PANTHER" id="PTHR12400">
    <property type="entry name" value="INOSITOL POLYPHOSPHATE KINASE"/>
    <property type="match status" value="1"/>
</dbReference>
<dbReference type="GO" id="GO:0005737">
    <property type="term" value="C:cytoplasm"/>
    <property type="evidence" value="ECO:0007669"/>
    <property type="project" value="TreeGrafter"/>
</dbReference>
<evidence type="ECO:0000256" key="5">
    <source>
        <dbReference type="ARBA" id="ARBA00022840"/>
    </source>
</evidence>
<dbReference type="InterPro" id="IPR038286">
    <property type="entry name" value="IPK_sf"/>
</dbReference>
<dbReference type="GO" id="GO:0005634">
    <property type="term" value="C:nucleus"/>
    <property type="evidence" value="ECO:0007669"/>
    <property type="project" value="TreeGrafter"/>
</dbReference>
<dbReference type="Gene3D" id="3.30.470.160">
    <property type="entry name" value="Inositol polyphosphate kinase"/>
    <property type="match status" value="1"/>
</dbReference>
<keyword evidence="5" id="KW-0067">ATP-binding</keyword>
<reference evidence="9" key="1">
    <citation type="submission" date="2021-11" db="EMBL/GenBank/DDBJ databases">
        <authorList>
            <person name="Islam A."/>
            <person name="Islam S."/>
            <person name="Flora M.S."/>
            <person name="Rahman M."/>
            <person name="Ziaur R.M."/>
            <person name="Epstein J.H."/>
            <person name="Hassan M."/>
            <person name="Klassen M."/>
            <person name="Woodard K."/>
            <person name="Webb A."/>
            <person name="Webby R.J."/>
            <person name="El Zowalaty M.E."/>
        </authorList>
    </citation>
    <scope>NUCLEOTIDE SEQUENCE</scope>
    <source>
        <strain evidence="9">Pbs3</strain>
    </source>
</reference>
<dbReference type="InterPro" id="IPR005522">
    <property type="entry name" value="IPK"/>
</dbReference>
<dbReference type="Proteomes" id="UP001160483">
    <property type="component" value="Unassembled WGS sequence"/>
</dbReference>
<keyword evidence="3" id="KW-0547">Nucleotide-binding</keyword>
<gene>
    <name evidence="9" type="ORF">PBS003_LOCUS821</name>
</gene>
<evidence type="ECO:0000256" key="7">
    <source>
        <dbReference type="ARBA" id="ARBA00036525"/>
    </source>
</evidence>
<dbReference type="SUPFAM" id="SSF56104">
    <property type="entry name" value="SAICAR synthase-like"/>
    <property type="match status" value="1"/>
</dbReference>
<organism evidence="9 10">
    <name type="scientific">Peronospora belbahrii</name>
    <dbReference type="NCBI Taxonomy" id="622444"/>
    <lineage>
        <taxon>Eukaryota</taxon>
        <taxon>Sar</taxon>
        <taxon>Stramenopiles</taxon>
        <taxon>Oomycota</taxon>
        <taxon>Peronosporomycetes</taxon>
        <taxon>Peronosporales</taxon>
        <taxon>Peronosporaceae</taxon>
        <taxon>Peronospora</taxon>
    </lineage>
</organism>
<keyword evidence="2 8" id="KW-0808">Transferase</keyword>
<dbReference type="GO" id="GO:0032958">
    <property type="term" value="P:inositol phosphate biosynthetic process"/>
    <property type="evidence" value="ECO:0007669"/>
    <property type="project" value="InterPro"/>
</dbReference>
<proteinExistence type="inferred from homology"/>
<evidence type="ECO:0000256" key="8">
    <source>
        <dbReference type="RuleBase" id="RU363090"/>
    </source>
</evidence>
<evidence type="ECO:0000313" key="10">
    <source>
        <dbReference type="Proteomes" id="UP001160483"/>
    </source>
</evidence>
<comment type="caution">
    <text evidence="9">The sequence shown here is derived from an EMBL/GenBank/DDBJ whole genome shotgun (WGS) entry which is preliminary data.</text>
</comment>
<protein>
    <recommendedName>
        <fullName evidence="8">Kinase</fullName>
        <ecNumber evidence="8">2.7.-.-</ecNumber>
    </recommendedName>
</protein>
<dbReference type="PANTHER" id="PTHR12400:SF51">
    <property type="entry name" value="INOSITOL POLYPHOSPHATE MULTIKINASE"/>
    <property type="match status" value="1"/>
</dbReference>
<comment type="similarity">
    <text evidence="1 8">Belongs to the inositol phosphokinase (IPK) family.</text>
</comment>
<accession>A0AAU9KP44</accession>
<sequence>MTEIQGFVHQVGGHSTAKTSLKALNGRILKPFQNKQRGERERDFYERVFVSEKESTEFAALMRFLPTYYGTIVAPQAEDKEEEMTFVNGECLVLEDLTWGRQWPCIMDVKMGTRSYEEDASAEKIAFEKSKFPLQETVGLRIQGIKVFDPQRQSYVEFDKVFGRAITSVDELALAFRRYFPVQDTIKTIKLLEAFLRRLDQLKTWFDDQQGTMFIASSFLFLYDGVESVEEAKLTSEAYKADIRLIDFAHVTHPSLPKHDEGKGSFCVALYDNNESVLPRALSPGSLQLSVIGTYLQAKLESRRSGATRDTK</sequence>
<dbReference type="GO" id="GO:0005524">
    <property type="term" value="F:ATP binding"/>
    <property type="evidence" value="ECO:0007669"/>
    <property type="project" value="UniProtKB-KW"/>
</dbReference>
<dbReference type="GO" id="GO:0051765">
    <property type="term" value="F:inositol tetrakisphosphate kinase activity"/>
    <property type="evidence" value="ECO:0007669"/>
    <property type="project" value="TreeGrafter"/>
</dbReference>
<dbReference type="Pfam" id="PF03770">
    <property type="entry name" value="IPK"/>
    <property type="match status" value="1"/>
</dbReference>
<dbReference type="EMBL" id="CAKKTJ010000090">
    <property type="protein sequence ID" value="CAH0473949.1"/>
    <property type="molecule type" value="Genomic_DNA"/>
</dbReference>
<evidence type="ECO:0000256" key="6">
    <source>
        <dbReference type="ARBA" id="ARBA00036164"/>
    </source>
</evidence>
<dbReference type="AlphaFoldDB" id="A0AAU9KP44"/>
<dbReference type="EC" id="2.7.-.-" evidence="8"/>
<evidence type="ECO:0000256" key="4">
    <source>
        <dbReference type="ARBA" id="ARBA00022777"/>
    </source>
</evidence>
<evidence type="ECO:0000256" key="3">
    <source>
        <dbReference type="ARBA" id="ARBA00022741"/>
    </source>
</evidence>